<dbReference type="GO" id="GO:0005524">
    <property type="term" value="F:ATP binding"/>
    <property type="evidence" value="ECO:0007669"/>
    <property type="project" value="InterPro"/>
</dbReference>
<dbReference type="Proteomes" id="UP000490939">
    <property type="component" value="Unassembled WGS sequence"/>
</dbReference>
<dbReference type="GO" id="GO:0032389">
    <property type="term" value="C:MutLalpha complex"/>
    <property type="evidence" value="ECO:0007669"/>
    <property type="project" value="TreeGrafter"/>
</dbReference>
<dbReference type="Gene3D" id="3.30.230.10">
    <property type="match status" value="1"/>
</dbReference>
<dbReference type="SMART" id="SM01340">
    <property type="entry name" value="DNA_mis_repair"/>
    <property type="match status" value="1"/>
</dbReference>
<dbReference type="EMBL" id="WNWS01000222">
    <property type="protein sequence ID" value="KAE9974289.1"/>
    <property type="molecule type" value="Genomic_DNA"/>
</dbReference>
<organism evidence="9 11">
    <name type="scientific">Venturia inaequalis</name>
    <name type="common">Apple scab fungus</name>
    <dbReference type="NCBI Taxonomy" id="5025"/>
    <lineage>
        <taxon>Eukaryota</taxon>
        <taxon>Fungi</taxon>
        <taxon>Dikarya</taxon>
        <taxon>Ascomycota</taxon>
        <taxon>Pezizomycotina</taxon>
        <taxon>Dothideomycetes</taxon>
        <taxon>Pleosporomycetidae</taxon>
        <taxon>Venturiales</taxon>
        <taxon>Venturiaceae</taxon>
        <taxon>Venturia</taxon>
    </lineage>
</organism>
<dbReference type="Proteomes" id="UP000433883">
    <property type="component" value="Unassembled WGS sequence"/>
</dbReference>
<evidence type="ECO:0000313" key="9">
    <source>
        <dbReference type="EMBL" id="KAE9990101.1"/>
    </source>
</evidence>
<dbReference type="SUPFAM" id="SSF54211">
    <property type="entry name" value="Ribosomal protein S5 domain 2-like"/>
    <property type="match status" value="1"/>
</dbReference>
<dbReference type="GO" id="GO:0140664">
    <property type="term" value="F:ATP-dependent DNA damage sensor activity"/>
    <property type="evidence" value="ECO:0007669"/>
    <property type="project" value="InterPro"/>
</dbReference>
<dbReference type="OrthoDB" id="10263226at2759"/>
<dbReference type="Pfam" id="PF13589">
    <property type="entry name" value="HATPase_c_3"/>
    <property type="match status" value="1"/>
</dbReference>
<evidence type="ECO:0000259" key="5">
    <source>
        <dbReference type="SMART" id="SM00853"/>
    </source>
</evidence>
<dbReference type="Gene3D" id="3.30.1370.100">
    <property type="entry name" value="MutL, C-terminal domain, regulatory subdomain"/>
    <property type="match status" value="1"/>
</dbReference>
<dbReference type="InterPro" id="IPR042121">
    <property type="entry name" value="MutL_C_regsub"/>
</dbReference>
<accession>A0A8H3ZFC8</accession>
<feature type="compositionally biased region" description="Polar residues" evidence="4">
    <location>
        <begin position="562"/>
        <end position="576"/>
    </location>
</feature>
<feature type="domain" description="DNA mismatch repair protein S5" evidence="6">
    <location>
        <begin position="217"/>
        <end position="359"/>
    </location>
</feature>
<dbReference type="CDD" id="cd16926">
    <property type="entry name" value="HATPase_MutL-MLH-PMS-like"/>
    <property type="match status" value="1"/>
</dbReference>
<dbReference type="FunFam" id="3.30.1370.100:FF:000001">
    <property type="entry name" value="Mismatch repair endonuclease pms1, putative"/>
    <property type="match status" value="1"/>
</dbReference>
<comment type="similarity">
    <text evidence="1">Belongs to the DNA mismatch repair MutL/HexB family.</text>
</comment>
<proteinExistence type="inferred from homology"/>
<evidence type="ECO:0000313" key="10">
    <source>
        <dbReference type="Proteomes" id="UP000447873"/>
    </source>
</evidence>
<name>A0A8H3ZFC8_VENIN</name>
<keyword evidence="2" id="KW-0227">DNA damage</keyword>
<dbReference type="InterPro" id="IPR014721">
    <property type="entry name" value="Ribsml_uS5_D2-typ_fold_subgr"/>
</dbReference>
<feature type="region of interest" description="Disordered" evidence="4">
    <location>
        <begin position="462"/>
        <end position="483"/>
    </location>
</feature>
<dbReference type="InterPro" id="IPR002099">
    <property type="entry name" value="MutL/Mlh/PMS"/>
</dbReference>
<dbReference type="PANTHER" id="PTHR10073:SF52">
    <property type="entry name" value="MISMATCH REPAIR ENDONUCLEASE PMS2"/>
    <property type="match status" value="1"/>
</dbReference>
<evidence type="ECO:0000256" key="2">
    <source>
        <dbReference type="ARBA" id="ARBA00022763"/>
    </source>
</evidence>
<dbReference type="EMBL" id="WNWR01000153">
    <property type="protein sequence ID" value="KAE9990101.1"/>
    <property type="molecule type" value="Genomic_DNA"/>
</dbReference>
<dbReference type="CDD" id="cd03484">
    <property type="entry name" value="MutL_Trans_hPMS_2_like"/>
    <property type="match status" value="1"/>
</dbReference>
<evidence type="ECO:0000259" key="6">
    <source>
        <dbReference type="SMART" id="SM01340"/>
    </source>
</evidence>
<evidence type="ECO:0000256" key="3">
    <source>
        <dbReference type="ARBA" id="ARBA00070941"/>
    </source>
</evidence>
<dbReference type="Gene3D" id="3.30.1540.20">
    <property type="entry name" value="MutL, C-terminal domain, dimerisation subdomain"/>
    <property type="match status" value="1"/>
</dbReference>
<dbReference type="EMBL" id="WNWQ01000354">
    <property type="protein sequence ID" value="KAE9969804.1"/>
    <property type="molecule type" value="Genomic_DNA"/>
</dbReference>
<reference evidence="9 11" key="1">
    <citation type="submission" date="2019-07" db="EMBL/GenBank/DDBJ databases">
        <title>Venturia inaequalis Genome Resource.</title>
        <authorList>
            <person name="Lichtner F.J."/>
        </authorList>
    </citation>
    <scope>NUCLEOTIDE SEQUENCE [LARGE SCALE GENOMIC DNA]</scope>
    <source>
        <strain evidence="8 10">120213</strain>
        <strain evidence="7">Bline_iso_100314</strain>
        <strain evidence="9 11">DMI_063113</strain>
    </source>
</reference>
<comment type="caution">
    <text evidence="9">The sequence shown here is derived from an EMBL/GenBank/DDBJ whole genome shotgun (WGS) entry which is preliminary data.</text>
</comment>
<feature type="compositionally biased region" description="Polar residues" evidence="4">
    <location>
        <begin position="401"/>
        <end position="418"/>
    </location>
</feature>
<dbReference type="FunFam" id="3.30.230.10:FF:000120">
    <property type="entry name" value="Mismatch repair endonuclease PMS2"/>
    <property type="match status" value="1"/>
</dbReference>
<feature type="region of interest" description="Disordered" evidence="4">
    <location>
        <begin position="646"/>
        <end position="707"/>
    </location>
</feature>
<dbReference type="GO" id="GO:0000710">
    <property type="term" value="P:meiotic mismatch repair"/>
    <property type="evidence" value="ECO:0007669"/>
    <property type="project" value="UniProtKB-ARBA"/>
</dbReference>
<dbReference type="InterPro" id="IPR038973">
    <property type="entry name" value="MutL/Mlh/Pms-like"/>
</dbReference>
<sequence>MATIKPIEARSVHQIQSGQVIVDLCSVVKELVENSLDAGTTSLDIRFKNYGLESIEVQDNGSGIAPEDFETIALKHYTSKLSTYDDLTSLQTFGFRGEALSSLCALSKFHIVTATASDGPKGTRLDFEVSGKIKSKSVVASQKGTIVAVEDIFKNLPVRRRELEKNIKREYGKVLGLLHAYTCISTGVRFTVSNHPAKGKKIIAFQTKANPTTRENISNVYGAKTMLALLPLDLKLVMNPTAASTQSAKTWATQDEASERDIRLQGHISRPVVGEGRQTPDRQMFFVNSRPCALPQVAKAINEVYKGYNITQSPFIFANLKMDTNAYDVNVSPDKRTILLHDQTALLEALKASLIDLFESHHQSVPQAAPLGNRKLPAFKPPSATREKSVGGQVSARFGSPSVSKQQGITSVPSQTELASSATTSSSEPANLDGGVLRPFLTRDTEDRDSVDRAHIAAVATKRRREMARNESQEQDGLQEPVREIVMGPPEQPRSVIGHNLPRPVQDFNARLGVSAQEPRSLHTSFVRASEIVDDPELSVPLLPRTPRREERPDEESDPENSIPSLVNTAKNPTSGVVPNAFDRMRPLRNPQEIATVTIGNHTTITTLGTPEAKRRRIHTPKFDLDGRKLTQPSPLFVKSMRSFAAPGTQMAADSSQDQMGEDEEGEPPAAVKSDSRRTVPTSSMTATTEESEMLDLDDESEVPPVNPALFLASDDISDSEYMNEAEKKARDEARVARMIALAEEAAARPSSDNLKRAKSVLTNRRMKKDSTLKMLQKISYPVARIENALSSLTKTMQTQAATALSLDKAHSEATRASNAEERLSLTVSKSDFKEMRIIGQFNLGFILAMRPAAPSGGRKRKDQPANSRCNDELFIIDQHASDEKYNFERFQTETIIQNQPLVHPRVLELTVIEEEIIQNFTDVLHKNGFNIETDLSGDTPVGKRCRLVSLPMSREVVFNAQDLEELIALLNEGAGIHARPSKVRKMFAMRACRISIMVGKALTQQQMQKVVRHMGEIDKPWNCPHGRPTMRHLYGMDQWSGWKEGDGIQGLGERTKKTDWAAYVKKGKQSGLLSKAAKAKAKDDPKKWLFTQS</sequence>
<keyword evidence="11" id="KW-1185">Reference proteome</keyword>
<dbReference type="PANTHER" id="PTHR10073">
    <property type="entry name" value="DNA MISMATCH REPAIR PROTEIN MLH, PMS, MUTL"/>
    <property type="match status" value="1"/>
</dbReference>
<protein>
    <recommendedName>
        <fullName evidence="3">DNA mismatch repair protein PMS1</fullName>
    </recommendedName>
</protein>
<dbReference type="AlphaFoldDB" id="A0A8H3ZFC8"/>
<dbReference type="InterPro" id="IPR014790">
    <property type="entry name" value="MutL_C"/>
</dbReference>
<dbReference type="InterPro" id="IPR042120">
    <property type="entry name" value="MutL_C_dimsub"/>
</dbReference>
<dbReference type="Proteomes" id="UP000447873">
    <property type="component" value="Unassembled WGS sequence"/>
</dbReference>
<dbReference type="Pfam" id="PF08676">
    <property type="entry name" value="MutL_C"/>
    <property type="match status" value="1"/>
</dbReference>
<dbReference type="SUPFAM" id="SSF118116">
    <property type="entry name" value="DNA mismatch repair protein MutL"/>
    <property type="match status" value="1"/>
</dbReference>
<dbReference type="InterPro" id="IPR020568">
    <property type="entry name" value="Ribosomal_Su5_D2-typ_SF"/>
</dbReference>
<dbReference type="InterPro" id="IPR014762">
    <property type="entry name" value="DNA_mismatch_repair_CS"/>
</dbReference>
<feature type="domain" description="MutL C-terminal dimerisation" evidence="5">
    <location>
        <begin position="838"/>
        <end position="1003"/>
    </location>
</feature>
<dbReference type="NCBIfam" id="TIGR00585">
    <property type="entry name" value="mutl"/>
    <property type="match status" value="1"/>
</dbReference>
<dbReference type="InterPro" id="IPR036890">
    <property type="entry name" value="HATPase_C_sf"/>
</dbReference>
<feature type="region of interest" description="Disordered" evidence="4">
    <location>
        <begin position="538"/>
        <end position="576"/>
    </location>
</feature>
<dbReference type="FunFam" id="3.30.565.10:FF:000014">
    <property type="entry name" value="Mismatch repair endonuclease pms1, putative"/>
    <property type="match status" value="1"/>
</dbReference>
<dbReference type="GO" id="GO:0016887">
    <property type="term" value="F:ATP hydrolysis activity"/>
    <property type="evidence" value="ECO:0007669"/>
    <property type="project" value="InterPro"/>
</dbReference>
<gene>
    <name evidence="7" type="ORF">BLS_005209</name>
    <name evidence="9" type="ORF">EG327_001874</name>
    <name evidence="8" type="ORF">EG328_003934</name>
</gene>
<dbReference type="SUPFAM" id="SSF55874">
    <property type="entry name" value="ATPase domain of HSP90 chaperone/DNA topoisomerase II/histidine kinase"/>
    <property type="match status" value="1"/>
</dbReference>
<dbReference type="Gene3D" id="3.30.565.10">
    <property type="entry name" value="Histidine kinase-like ATPase, C-terminal domain"/>
    <property type="match status" value="1"/>
</dbReference>
<dbReference type="InterPro" id="IPR013507">
    <property type="entry name" value="DNA_mismatch_S5_2-like"/>
</dbReference>
<dbReference type="InterPro" id="IPR037198">
    <property type="entry name" value="MutL_C_sf"/>
</dbReference>
<dbReference type="Pfam" id="PF01119">
    <property type="entry name" value="DNA_mis_repair"/>
    <property type="match status" value="1"/>
</dbReference>
<evidence type="ECO:0000313" key="7">
    <source>
        <dbReference type="EMBL" id="KAE9969804.1"/>
    </source>
</evidence>
<evidence type="ECO:0000313" key="11">
    <source>
        <dbReference type="Proteomes" id="UP000490939"/>
    </source>
</evidence>
<dbReference type="PROSITE" id="PS00058">
    <property type="entry name" value="DNA_MISMATCH_REPAIR_1"/>
    <property type="match status" value="1"/>
</dbReference>
<evidence type="ECO:0000256" key="4">
    <source>
        <dbReference type="SAM" id="MobiDB-lite"/>
    </source>
</evidence>
<evidence type="ECO:0000313" key="8">
    <source>
        <dbReference type="EMBL" id="KAE9974289.1"/>
    </source>
</evidence>
<evidence type="ECO:0000256" key="1">
    <source>
        <dbReference type="ARBA" id="ARBA00006082"/>
    </source>
</evidence>
<feature type="compositionally biased region" description="Acidic residues" evidence="4">
    <location>
        <begin position="690"/>
        <end position="702"/>
    </location>
</feature>
<dbReference type="SMART" id="SM00853">
    <property type="entry name" value="MutL_C"/>
    <property type="match status" value="1"/>
</dbReference>
<feature type="region of interest" description="Disordered" evidence="4">
    <location>
        <begin position="366"/>
        <end position="449"/>
    </location>
</feature>
<dbReference type="GO" id="GO:0030983">
    <property type="term" value="F:mismatched DNA binding"/>
    <property type="evidence" value="ECO:0007669"/>
    <property type="project" value="InterPro"/>
</dbReference>